<proteinExistence type="predicted"/>
<reference evidence="2" key="1">
    <citation type="journal article" date="2022" name="bioRxiv">
        <title>Sequencing and chromosome-scale assembly of the giantPleurodeles waltlgenome.</title>
        <authorList>
            <person name="Brown T."/>
            <person name="Elewa A."/>
            <person name="Iarovenko S."/>
            <person name="Subramanian E."/>
            <person name="Araus A.J."/>
            <person name="Petzold A."/>
            <person name="Susuki M."/>
            <person name="Suzuki K.-i.T."/>
            <person name="Hayashi T."/>
            <person name="Toyoda A."/>
            <person name="Oliveira C."/>
            <person name="Osipova E."/>
            <person name="Leigh N.D."/>
            <person name="Simon A."/>
            <person name="Yun M.H."/>
        </authorList>
    </citation>
    <scope>NUCLEOTIDE SEQUENCE</scope>
    <source>
        <strain evidence="2">20211129_DDA</strain>
        <tissue evidence="2">Liver</tissue>
    </source>
</reference>
<organism evidence="2 3">
    <name type="scientific">Pleurodeles waltl</name>
    <name type="common">Iberian ribbed newt</name>
    <dbReference type="NCBI Taxonomy" id="8319"/>
    <lineage>
        <taxon>Eukaryota</taxon>
        <taxon>Metazoa</taxon>
        <taxon>Chordata</taxon>
        <taxon>Craniata</taxon>
        <taxon>Vertebrata</taxon>
        <taxon>Euteleostomi</taxon>
        <taxon>Amphibia</taxon>
        <taxon>Batrachia</taxon>
        <taxon>Caudata</taxon>
        <taxon>Salamandroidea</taxon>
        <taxon>Salamandridae</taxon>
        <taxon>Pleurodelinae</taxon>
        <taxon>Pleurodeles</taxon>
    </lineage>
</organism>
<comment type="caution">
    <text evidence="2">The sequence shown here is derived from an EMBL/GenBank/DDBJ whole genome shotgun (WGS) entry which is preliminary data.</text>
</comment>
<feature type="region of interest" description="Disordered" evidence="1">
    <location>
        <begin position="1"/>
        <end position="22"/>
    </location>
</feature>
<name>A0AAV7VJ61_PLEWA</name>
<dbReference type="AlphaFoldDB" id="A0AAV7VJ61"/>
<sequence>MTARSKIRSSMHGSRPNAVQRGSRDVPVVRLEEWKTRAAAKWVSVCCRGVLLVAGQDSVARVAVWKRKARRRKHSFLHSTFTCLFPRVQAAARDPGHGTHRRDSQELLSRLFHTHAYNKSRGGSKAPQEPHPEI</sequence>
<dbReference type="Proteomes" id="UP001066276">
    <property type="component" value="Chromosome 2_1"/>
</dbReference>
<gene>
    <name evidence="2" type="ORF">NDU88_005164</name>
</gene>
<keyword evidence="3" id="KW-1185">Reference proteome</keyword>
<protein>
    <submittedName>
        <fullName evidence="2">Uncharacterized protein</fullName>
    </submittedName>
</protein>
<dbReference type="EMBL" id="JANPWB010000003">
    <property type="protein sequence ID" value="KAJ1201352.1"/>
    <property type="molecule type" value="Genomic_DNA"/>
</dbReference>
<evidence type="ECO:0000256" key="1">
    <source>
        <dbReference type="SAM" id="MobiDB-lite"/>
    </source>
</evidence>
<evidence type="ECO:0000313" key="3">
    <source>
        <dbReference type="Proteomes" id="UP001066276"/>
    </source>
</evidence>
<evidence type="ECO:0000313" key="2">
    <source>
        <dbReference type="EMBL" id="KAJ1201352.1"/>
    </source>
</evidence>
<accession>A0AAV7VJ61</accession>